<dbReference type="GO" id="GO:0004540">
    <property type="term" value="F:RNA nuclease activity"/>
    <property type="evidence" value="ECO:0007669"/>
    <property type="project" value="InterPro"/>
</dbReference>
<keyword evidence="3 8" id="KW-0540">Nuclease</keyword>
<dbReference type="InterPro" id="IPR050556">
    <property type="entry name" value="Type_II_TA_system_RNase"/>
</dbReference>
<dbReference type="CDD" id="cd09871">
    <property type="entry name" value="PIN_MtVapC28-VapC30-like"/>
    <property type="match status" value="1"/>
</dbReference>
<dbReference type="SUPFAM" id="SSF88723">
    <property type="entry name" value="PIN domain-like"/>
    <property type="match status" value="1"/>
</dbReference>
<dbReference type="PANTHER" id="PTHR33653">
    <property type="entry name" value="RIBONUCLEASE VAPC2"/>
    <property type="match status" value="1"/>
</dbReference>
<dbReference type="Proteomes" id="UP000192872">
    <property type="component" value="Unassembled WGS sequence"/>
</dbReference>
<keyword evidence="4 8" id="KW-0479">Metal-binding</keyword>
<feature type="binding site" evidence="8">
    <location>
        <position position="4"/>
    </location>
    <ligand>
        <name>Mg(2+)</name>
        <dbReference type="ChEBI" id="CHEBI:18420"/>
    </ligand>
</feature>
<dbReference type="HAMAP" id="MF_00265">
    <property type="entry name" value="VapC_Nob1"/>
    <property type="match status" value="1"/>
</dbReference>
<reference evidence="10 11" key="1">
    <citation type="journal article" date="2017" name="Water Res.">
        <title>Comammox in drinking water systems.</title>
        <authorList>
            <person name="Wang Y."/>
            <person name="Ma L."/>
            <person name="Mao Y."/>
            <person name="Jiang X."/>
            <person name="Xia Y."/>
            <person name="Yu K."/>
            <person name="Li B."/>
            <person name="Zhang T."/>
        </authorList>
    </citation>
    <scope>NUCLEOTIDE SEQUENCE [LARGE SCALE GENOMIC DNA]</scope>
    <source>
        <strain evidence="10">SG_bin8</strain>
    </source>
</reference>
<dbReference type="GO" id="GO:0016787">
    <property type="term" value="F:hydrolase activity"/>
    <property type="evidence" value="ECO:0007669"/>
    <property type="project" value="UniProtKB-KW"/>
</dbReference>
<keyword evidence="8" id="KW-0800">Toxin</keyword>
<evidence type="ECO:0000256" key="5">
    <source>
        <dbReference type="ARBA" id="ARBA00022801"/>
    </source>
</evidence>
<dbReference type="InterPro" id="IPR002716">
    <property type="entry name" value="PIN_dom"/>
</dbReference>
<feature type="binding site" evidence="8">
    <location>
        <position position="99"/>
    </location>
    <ligand>
        <name>Mg(2+)</name>
        <dbReference type="ChEBI" id="CHEBI:18420"/>
    </ligand>
</feature>
<dbReference type="GO" id="GO:0000287">
    <property type="term" value="F:magnesium ion binding"/>
    <property type="evidence" value="ECO:0007669"/>
    <property type="project" value="UniProtKB-UniRule"/>
</dbReference>
<dbReference type="GO" id="GO:0090729">
    <property type="term" value="F:toxin activity"/>
    <property type="evidence" value="ECO:0007669"/>
    <property type="project" value="UniProtKB-KW"/>
</dbReference>
<feature type="domain" description="PIN" evidence="9">
    <location>
        <begin position="1"/>
        <end position="124"/>
    </location>
</feature>
<dbReference type="STRING" id="1827387.A4S15_13860"/>
<keyword evidence="6 8" id="KW-0460">Magnesium</keyword>
<comment type="cofactor">
    <cofactor evidence="1 8">
        <name>Mg(2+)</name>
        <dbReference type="ChEBI" id="CHEBI:18420"/>
    </cofactor>
</comment>
<organism evidence="10 11">
    <name type="scientific">Candidatus Raskinella chloraquaticus</name>
    <dbReference type="NCBI Taxonomy" id="1951219"/>
    <lineage>
        <taxon>Bacteria</taxon>
        <taxon>Pseudomonadati</taxon>
        <taxon>Pseudomonadota</taxon>
        <taxon>Alphaproteobacteria</taxon>
        <taxon>Hyphomicrobiales</taxon>
        <taxon>Phreatobacteraceae</taxon>
        <taxon>Candidatus Raskinella</taxon>
    </lineage>
</organism>
<dbReference type="Gene3D" id="3.40.50.1010">
    <property type="entry name" value="5'-nuclease"/>
    <property type="match status" value="1"/>
</dbReference>
<protein>
    <recommendedName>
        <fullName evidence="8">Ribonuclease VapC</fullName>
        <shortName evidence="8">RNase VapC</shortName>
        <ecNumber evidence="8">3.1.-.-</ecNumber>
    </recommendedName>
    <alternativeName>
        <fullName evidence="8">Toxin VapC</fullName>
    </alternativeName>
</protein>
<dbReference type="EMBL" id="LWDL01000029">
    <property type="protein sequence ID" value="OQW49970.1"/>
    <property type="molecule type" value="Genomic_DNA"/>
</dbReference>
<dbReference type="RefSeq" id="WP_376800768.1">
    <property type="nucleotide sequence ID" value="NZ_DBNB01000029.1"/>
</dbReference>
<evidence type="ECO:0000256" key="1">
    <source>
        <dbReference type="ARBA" id="ARBA00001946"/>
    </source>
</evidence>
<evidence type="ECO:0000256" key="2">
    <source>
        <dbReference type="ARBA" id="ARBA00022649"/>
    </source>
</evidence>
<dbReference type="Pfam" id="PF01850">
    <property type="entry name" value="PIN"/>
    <property type="match status" value="1"/>
</dbReference>
<evidence type="ECO:0000313" key="11">
    <source>
        <dbReference type="Proteomes" id="UP000192872"/>
    </source>
</evidence>
<evidence type="ECO:0000313" key="10">
    <source>
        <dbReference type="EMBL" id="OQW49970.1"/>
    </source>
</evidence>
<dbReference type="EC" id="3.1.-.-" evidence="8"/>
<evidence type="ECO:0000256" key="7">
    <source>
        <dbReference type="ARBA" id="ARBA00038093"/>
    </source>
</evidence>
<evidence type="ECO:0000256" key="6">
    <source>
        <dbReference type="ARBA" id="ARBA00022842"/>
    </source>
</evidence>
<evidence type="ECO:0000256" key="3">
    <source>
        <dbReference type="ARBA" id="ARBA00022722"/>
    </source>
</evidence>
<accession>A0A1W9HR80</accession>
<evidence type="ECO:0000259" key="9">
    <source>
        <dbReference type="Pfam" id="PF01850"/>
    </source>
</evidence>
<name>A0A1W9HR80_9HYPH</name>
<comment type="similarity">
    <text evidence="7 8">Belongs to the PINc/VapC protein family.</text>
</comment>
<comment type="function">
    <text evidence="8">Toxic component of a toxin-antitoxin (TA) system. An RNase.</text>
</comment>
<dbReference type="InterPro" id="IPR022907">
    <property type="entry name" value="VapC_family"/>
</dbReference>
<dbReference type="InterPro" id="IPR029060">
    <property type="entry name" value="PIN-like_dom_sf"/>
</dbReference>
<sequence length="131" mass="14432">MIVDASALLAILFQEPEAAQFVTALAQADAPRISAVNYLEAAIRIDGQNSIVAVQAFEAFMELSAITIEPVSLGQMRFVRRAYAQYGKGRHRAGLNFGDAFAYALAKERDEPLLFKGDDFIHTDVRRAIQV</sequence>
<keyword evidence="2 8" id="KW-1277">Toxin-antitoxin system</keyword>
<dbReference type="PANTHER" id="PTHR33653:SF1">
    <property type="entry name" value="RIBONUCLEASE VAPC2"/>
    <property type="match status" value="1"/>
</dbReference>
<comment type="caution">
    <text evidence="10">The sequence shown here is derived from an EMBL/GenBank/DDBJ whole genome shotgun (WGS) entry which is preliminary data.</text>
</comment>
<evidence type="ECO:0000256" key="4">
    <source>
        <dbReference type="ARBA" id="ARBA00022723"/>
    </source>
</evidence>
<dbReference type="AlphaFoldDB" id="A0A1W9HR80"/>
<evidence type="ECO:0000256" key="8">
    <source>
        <dbReference type="HAMAP-Rule" id="MF_00265"/>
    </source>
</evidence>
<gene>
    <name evidence="8" type="primary">vapC</name>
    <name evidence="10" type="ORF">A4S15_13860</name>
</gene>
<proteinExistence type="inferred from homology"/>
<keyword evidence="5 8" id="KW-0378">Hydrolase</keyword>